<evidence type="ECO:0000256" key="10">
    <source>
        <dbReference type="ARBA" id="ARBA00022989"/>
    </source>
</evidence>
<evidence type="ECO:0000256" key="5">
    <source>
        <dbReference type="ARBA" id="ARBA00022670"/>
    </source>
</evidence>
<feature type="transmembrane region" description="Helical" evidence="13">
    <location>
        <begin position="165"/>
        <end position="188"/>
    </location>
</feature>
<dbReference type="CDD" id="cd06158">
    <property type="entry name" value="S2P-M50_like_1"/>
    <property type="match status" value="1"/>
</dbReference>
<dbReference type="GO" id="GO:0046872">
    <property type="term" value="F:metal ion binding"/>
    <property type="evidence" value="ECO:0007669"/>
    <property type="project" value="UniProtKB-KW"/>
</dbReference>
<gene>
    <name evidence="15" type="ORF">AB8B22_10170</name>
</gene>
<keyword evidence="11" id="KW-0482">Metalloprotease</keyword>
<feature type="transmembrane region" description="Helical" evidence="13">
    <location>
        <begin position="44"/>
        <end position="70"/>
    </location>
</feature>
<reference evidence="15" key="1">
    <citation type="submission" date="2024-07" db="EMBL/GenBank/DDBJ databases">
        <authorList>
            <person name="Li X.-J."/>
            <person name="Wang X."/>
        </authorList>
    </citation>
    <scope>NUCLEOTIDE SEQUENCE</scope>
    <source>
        <strain evidence="15">HSP-334</strain>
    </source>
</reference>
<dbReference type="Pfam" id="PF02163">
    <property type="entry name" value="Peptidase_M50"/>
    <property type="match status" value="1"/>
</dbReference>
<comment type="cofactor">
    <cofactor evidence="1">
        <name>Zn(2+)</name>
        <dbReference type="ChEBI" id="CHEBI:29105"/>
    </cofactor>
</comment>
<evidence type="ECO:0000313" key="15">
    <source>
        <dbReference type="EMBL" id="XDU66726.1"/>
    </source>
</evidence>
<feature type="transmembrane region" description="Helical" evidence="13">
    <location>
        <begin position="21"/>
        <end position="38"/>
    </location>
</feature>
<dbReference type="GO" id="GO:0005886">
    <property type="term" value="C:plasma membrane"/>
    <property type="evidence" value="ECO:0007669"/>
    <property type="project" value="UniProtKB-SubCell"/>
</dbReference>
<dbReference type="RefSeq" id="WP_369711012.1">
    <property type="nucleotide sequence ID" value="NZ_CP165644.1"/>
</dbReference>
<evidence type="ECO:0000256" key="13">
    <source>
        <dbReference type="SAM" id="Phobius"/>
    </source>
</evidence>
<feature type="transmembrane region" description="Helical" evidence="13">
    <location>
        <begin position="208"/>
        <end position="228"/>
    </location>
</feature>
<keyword evidence="8" id="KW-0378">Hydrolase</keyword>
<dbReference type="PANTHER" id="PTHR35864">
    <property type="entry name" value="ZINC METALLOPROTEASE MJ0611-RELATED"/>
    <property type="match status" value="1"/>
</dbReference>
<evidence type="ECO:0000256" key="2">
    <source>
        <dbReference type="ARBA" id="ARBA00004651"/>
    </source>
</evidence>
<keyword evidence="9" id="KW-0862">Zinc</keyword>
<proteinExistence type="inferred from homology"/>
<feature type="transmembrane region" description="Helical" evidence="13">
    <location>
        <begin position="91"/>
        <end position="111"/>
    </location>
</feature>
<sequence length="252" mass="28999">MGVKSKLFDKIVIFWNENFKFRLGIFLLVTIFFAFKFLEKFELSIDMAIIFVVYMFSMTFHEIAHGYVAYRFGDDTAKNMGRITLNPLKHIDLFGMIVPFIIFLCGFKFLIGWAKPVPVNFCKLTPRKKGIFCVCIAGVMVNFILAAVSLIVLRIIRNGLGIDNNIVKILIYIYLINLLLGIFNLIPITPLDGGRIVYFFSSGKIKKVYDFIEKYGVVIIIMIAYFVNEYFSDKILIMFDFFLKLTGTNLGL</sequence>
<dbReference type="InterPro" id="IPR044537">
    <property type="entry name" value="Rip2-like"/>
</dbReference>
<comment type="subcellular location">
    <subcellularLocation>
        <location evidence="2">Cell membrane</location>
        <topology evidence="2">Multi-pass membrane protein</topology>
    </subcellularLocation>
</comment>
<evidence type="ECO:0000256" key="6">
    <source>
        <dbReference type="ARBA" id="ARBA00022692"/>
    </source>
</evidence>
<dbReference type="AlphaFoldDB" id="A0AB39VFN9"/>
<accession>A0AB39VFN9</accession>
<feature type="transmembrane region" description="Helical" evidence="13">
    <location>
        <begin position="131"/>
        <end position="153"/>
    </location>
</feature>
<evidence type="ECO:0000256" key="1">
    <source>
        <dbReference type="ARBA" id="ARBA00001947"/>
    </source>
</evidence>
<protein>
    <submittedName>
        <fullName evidence="15">Site-2 protease family protein</fullName>
    </submittedName>
</protein>
<dbReference type="EMBL" id="CP165644">
    <property type="protein sequence ID" value="XDU66726.1"/>
    <property type="molecule type" value="Genomic_DNA"/>
</dbReference>
<dbReference type="GO" id="GO:0008237">
    <property type="term" value="F:metallopeptidase activity"/>
    <property type="evidence" value="ECO:0007669"/>
    <property type="project" value="UniProtKB-KW"/>
</dbReference>
<keyword evidence="6 13" id="KW-0812">Transmembrane</keyword>
<evidence type="ECO:0000259" key="14">
    <source>
        <dbReference type="Pfam" id="PF02163"/>
    </source>
</evidence>
<comment type="similarity">
    <text evidence="3">Belongs to the peptidase M50B family.</text>
</comment>
<keyword evidence="4" id="KW-1003">Cell membrane</keyword>
<organism evidence="15">
    <name type="scientific">Leptotrichia rugosa</name>
    <dbReference type="NCBI Taxonomy" id="3239302"/>
    <lineage>
        <taxon>Bacteria</taxon>
        <taxon>Fusobacteriati</taxon>
        <taxon>Fusobacteriota</taxon>
        <taxon>Fusobacteriia</taxon>
        <taxon>Fusobacteriales</taxon>
        <taxon>Leptotrichiaceae</taxon>
        <taxon>Leptotrichia</taxon>
    </lineage>
</organism>
<evidence type="ECO:0000256" key="11">
    <source>
        <dbReference type="ARBA" id="ARBA00023049"/>
    </source>
</evidence>
<dbReference type="KEGG" id="lrug:AB8B22_10170"/>
<evidence type="ECO:0000256" key="9">
    <source>
        <dbReference type="ARBA" id="ARBA00022833"/>
    </source>
</evidence>
<feature type="domain" description="Peptidase M50" evidence="14">
    <location>
        <begin position="162"/>
        <end position="221"/>
    </location>
</feature>
<keyword evidence="5 15" id="KW-0645">Protease</keyword>
<name>A0AB39VFN9_9FUSO</name>
<dbReference type="PANTHER" id="PTHR35864:SF1">
    <property type="entry name" value="ZINC METALLOPROTEASE YWHC-RELATED"/>
    <property type="match status" value="1"/>
</dbReference>
<evidence type="ECO:0000256" key="7">
    <source>
        <dbReference type="ARBA" id="ARBA00022723"/>
    </source>
</evidence>
<evidence type="ECO:0000256" key="3">
    <source>
        <dbReference type="ARBA" id="ARBA00007931"/>
    </source>
</evidence>
<keyword evidence="10 13" id="KW-1133">Transmembrane helix</keyword>
<keyword evidence="7" id="KW-0479">Metal-binding</keyword>
<dbReference type="GO" id="GO:0006508">
    <property type="term" value="P:proteolysis"/>
    <property type="evidence" value="ECO:0007669"/>
    <property type="project" value="UniProtKB-KW"/>
</dbReference>
<evidence type="ECO:0000256" key="8">
    <source>
        <dbReference type="ARBA" id="ARBA00022801"/>
    </source>
</evidence>
<dbReference type="InterPro" id="IPR008915">
    <property type="entry name" value="Peptidase_M50"/>
</dbReference>
<evidence type="ECO:0000256" key="12">
    <source>
        <dbReference type="ARBA" id="ARBA00023136"/>
    </source>
</evidence>
<keyword evidence="12 13" id="KW-0472">Membrane</keyword>
<evidence type="ECO:0000256" key="4">
    <source>
        <dbReference type="ARBA" id="ARBA00022475"/>
    </source>
</evidence>
<dbReference type="InterPro" id="IPR052348">
    <property type="entry name" value="Metallopeptidase_M50B"/>
</dbReference>